<proteinExistence type="inferred from homology"/>
<dbReference type="Proteomes" id="UP001220509">
    <property type="component" value="Chromosome"/>
</dbReference>
<feature type="domain" description="Baseplate protein J-like barrel" evidence="2">
    <location>
        <begin position="99"/>
        <end position="186"/>
    </location>
</feature>
<gene>
    <name evidence="5" type="ORF">PQ456_05545</name>
</gene>
<evidence type="ECO:0000313" key="5">
    <source>
        <dbReference type="EMBL" id="WCT56986.1"/>
    </source>
</evidence>
<dbReference type="PANTHER" id="PTHR37829">
    <property type="entry name" value="PHAGE-LIKE ELEMENT PBSX PROTEIN XKDT"/>
    <property type="match status" value="1"/>
</dbReference>
<dbReference type="InterPro" id="IPR058530">
    <property type="entry name" value="Baseplate_J-like_C"/>
</dbReference>
<feature type="domain" description="Baseplate J-like C-terminal" evidence="4">
    <location>
        <begin position="292"/>
        <end position="377"/>
    </location>
</feature>
<comment type="similarity">
    <text evidence="1">Belongs to the Mu gp47/PBSX XkdT family.</text>
</comment>
<name>A0AAX3M546_9BACL</name>
<dbReference type="Pfam" id="PF04865">
    <property type="entry name" value="Baseplate_J"/>
    <property type="match status" value="1"/>
</dbReference>
<dbReference type="PANTHER" id="PTHR37829:SF3">
    <property type="entry name" value="PROTEIN JAYE-RELATED"/>
    <property type="match status" value="1"/>
</dbReference>
<evidence type="ECO:0000256" key="1">
    <source>
        <dbReference type="ARBA" id="ARBA00038087"/>
    </source>
</evidence>
<accession>A0AAX3M546</accession>
<dbReference type="Pfam" id="PF26078">
    <property type="entry name" value="Baseplate_J_M"/>
    <property type="match status" value="1"/>
</dbReference>
<dbReference type="InterPro" id="IPR006949">
    <property type="entry name" value="Barrel_Baseplate_J-like"/>
</dbReference>
<dbReference type="EMBL" id="CP117416">
    <property type="protein sequence ID" value="WCT56986.1"/>
    <property type="molecule type" value="Genomic_DNA"/>
</dbReference>
<sequence length="379" mass="40211">MAELPQYLTEQTEENIMQRMLERVPSDLDKSEGSFIWDAEAPVAFMLSEAAIWAQELLRRGFASTVASTDENFRSDELDLRAAEHGVTRREAVAASGVVVFTGEVGKPIPIGTIVATPADENSGEASLEYETTVAGILDSTGKATVPVRAVVAGKASNVPTGIVTIVSTSLNGVTGVTNTVEIKGGADIESDMSLLERFYAKVRNQGTSGNKAQYMQWAGEIAGVGGARVIPLWKGPGTVGIYVLDTDKRAANTDIVKAVQNYIDPTQDGQGEGTAPAGPIITVMPAEEVPMNIDVTLTLASTASVAEVKNLIQQGVKAYLKQLAFTDSLVRYTRIAAILLDIPPIIDYAQLTVNGTSDKNIEMSANQVAVLGTVTVHE</sequence>
<evidence type="ECO:0000259" key="4">
    <source>
        <dbReference type="Pfam" id="PF26079"/>
    </source>
</evidence>
<dbReference type="RefSeq" id="WP_273615245.1">
    <property type="nucleotide sequence ID" value="NZ_CP117416.1"/>
</dbReference>
<protein>
    <submittedName>
        <fullName evidence="5">Baseplate J/gp47 family protein</fullName>
    </submittedName>
</protein>
<evidence type="ECO:0000313" key="6">
    <source>
        <dbReference type="Proteomes" id="UP001220509"/>
    </source>
</evidence>
<dbReference type="InterPro" id="IPR052399">
    <property type="entry name" value="Phage_Baseplate_Assmbl_Protein"/>
</dbReference>
<evidence type="ECO:0000259" key="2">
    <source>
        <dbReference type="Pfam" id="PF04865"/>
    </source>
</evidence>
<keyword evidence="6" id="KW-1185">Reference proteome</keyword>
<reference evidence="5 6" key="1">
    <citation type="submission" date="2023-02" db="EMBL/GenBank/DDBJ databases">
        <title>Genome sequence of Paenibacillus kyungheensis KACC 18744.</title>
        <authorList>
            <person name="Kim S."/>
            <person name="Heo J."/>
            <person name="Kwon S.-W."/>
        </authorList>
    </citation>
    <scope>NUCLEOTIDE SEQUENCE [LARGE SCALE GENOMIC DNA]</scope>
    <source>
        <strain evidence="5 6">KACC 18744</strain>
    </source>
</reference>
<dbReference type="KEGG" id="pka:PQ456_05545"/>
<dbReference type="Pfam" id="PF26079">
    <property type="entry name" value="Baseplate_J_C"/>
    <property type="match status" value="1"/>
</dbReference>
<evidence type="ECO:0000259" key="3">
    <source>
        <dbReference type="Pfam" id="PF26078"/>
    </source>
</evidence>
<dbReference type="AlphaFoldDB" id="A0AAX3M546"/>
<organism evidence="5 6">
    <name type="scientific">Paenibacillus kyungheensis</name>
    <dbReference type="NCBI Taxonomy" id="1452732"/>
    <lineage>
        <taxon>Bacteria</taxon>
        <taxon>Bacillati</taxon>
        <taxon>Bacillota</taxon>
        <taxon>Bacilli</taxon>
        <taxon>Bacillales</taxon>
        <taxon>Paenibacillaceae</taxon>
        <taxon>Paenibacillus</taxon>
    </lineage>
</organism>
<dbReference type="InterPro" id="IPR058531">
    <property type="entry name" value="Baseplate_J_M"/>
</dbReference>
<feature type="domain" description="Baseplate J-like central" evidence="3">
    <location>
        <begin position="208"/>
        <end position="286"/>
    </location>
</feature>